<name>A0AB73I7Z5_9BURK</name>
<dbReference type="Proteomes" id="UP001229486">
    <property type="component" value="Unassembled WGS sequence"/>
</dbReference>
<proteinExistence type="predicted"/>
<dbReference type="AlphaFoldDB" id="A0AB73I7Z5"/>
<organism evidence="1 2">
    <name type="scientific">Paraburkholderia caledonica</name>
    <dbReference type="NCBI Taxonomy" id="134536"/>
    <lineage>
        <taxon>Bacteria</taxon>
        <taxon>Pseudomonadati</taxon>
        <taxon>Pseudomonadota</taxon>
        <taxon>Betaproteobacteria</taxon>
        <taxon>Burkholderiales</taxon>
        <taxon>Burkholderiaceae</taxon>
        <taxon>Paraburkholderia</taxon>
    </lineage>
</organism>
<reference evidence="1" key="1">
    <citation type="submission" date="2023-07" db="EMBL/GenBank/DDBJ databases">
        <title>Sorghum-associated microbial communities from plants grown in Nebraska, USA.</title>
        <authorList>
            <person name="Schachtman D."/>
        </authorList>
    </citation>
    <scope>NUCLEOTIDE SEQUENCE</scope>
    <source>
        <strain evidence="1">DS1061</strain>
    </source>
</reference>
<accession>A0AB73I7Z5</accession>
<comment type="caution">
    <text evidence="1">The sequence shown here is derived from an EMBL/GenBank/DDBJ whole genome shotgun (WGS) entry which is preliminary data.</text>
</comment>
<dbReference type="EMBL" id="JAURTK010000002">
    <property type="protein sequence ID" value="MDP9646146.1"/>
    <property type="molecule type" value="Genomic_DNA"/>
</dbReference>
<evidence type="ECO:0000313" key="2">
    <source>
        <dbReference type="Proteomes" id="UP001229486"/>
    </source>
</evidence>
<sequence>MADAKLLNLASLKRPWYIVEPRTAQGRILAYVYVENQKDAESFVDALMALKATALTE</sequence>
<evidence type="ECO:0000313" key="1">
    <source>
        <dbReference type="EMBL" id="MDP9646146.1"/>
    </source>
</evidence>
<protein>
    <submittedName>
        <fullName evidence="1">Uncharacterized protein</fullName>
    </submittedName>
</protein>
<gene>
    <name evidence="1" type="ORF">J2793_001579</name>
</gene>